<feature type="compositionally biased region" description="Polar residues" evidence="3">
    <location>
        <begin position="570"/>
        <end position="599"/>
    </location>
</feature>
<feature type="region of interest" description="Disordered" evidence="3">
    <location>
        <begin position="440"/>
        <end position="601"/>
    </location>
</feature>
<dbReference type="InterPro" id="IPR036964">
    <property type="entry name" value="RASGEF_cat_dom_sf"/>
</dbReference>
<keyword evidence="1 2" id="KW-0344">Guanine-nucleotide releasing factor</keyword>
<sequence>MSIFGLVIRYASPERLFERLTDLRFLSIDFLNTFLLTYRVFTDSINVIEALKRVHYNPDLSAMNASLHDSSGSLEETTGNVNGGTKIDSTHLHPGQSPYHHPTGIITTANSAHSNTGVVGGGISSTIIGNVNVNNVSAANEYLSTTIDYDYSRRVSNSSVLSDINDLAHRESVVSTSESTAGQQLAQVQQMFSSNAIRNNQHWRLSYLEEEQARERYLKRMNNRLAHGSISSTTSSNVANTVIHENNNNNVSNFQLPPSSLLTPSSVNNDPIPPPPSPEVPGYQQKFSKDSSSLLADKESASSSNDDQSPSPTESSPSKQITAIHRSDQHLRITTNMNHNQDQVLSPHSQSCDTLTNNSEQSYPASPLSSATSSATLVGTDSHTCSPKPSPVQKTSPHSLPVAQNSTEQNAENQDENIQIPKESEEIRQKLIQNTVASLHGQLSEGTPPPTPPIPSTPQKQTHQLQHHQVPPLPSHPASSAPPISSVGSCFVLPPKNQPPGNPKSVDSRSGSISVPPPVKSSESRSSSISHSTPTGRLSATSMNYLRVRGAGSKRGSGSSECESMASSSVTPRSSFQTDTSISTARSSFQHPESPQMSSKAGVVVISSRATSRRSSTASAASAFAAATAASSNPPEPNDPMMKQVIISRSSSRFSSAAGADLKIPNTQGGTAGSGTAAQNANNERIAQRAKRESMISTAATMRVLNVLRHWVSKHSQDFENDQKLLQITTEFLEELIHNTNLLPAEHKAAVQLQQMIAKQTMEAKEKVDLDVLLAAPIHPSQDNIETLSALEIAEVMTYLDHNIFIRIRSEEFLGQAWMKEQKSKKAFHILLMTKHFNDISRLVASEILRVPEIHKRVAIIEKWAAVADICRCFHNFNGVLQICAAFTNSSVYRLKRTWEKVAKTTKQTIEKLQTLVSTDGRFRNMREALHRCDPPCIPYLGMYLTDLSFIEEGTPNFTDDGLLNFSKMRMIAHVIREIRHFQQTPYKMEHNPKVTNYLLDTSRHLQDDELYQMSLTLEPRLSRFSPRVYVPNVGSAATSPSAPTTQTATANQTTTNNDNTITS</sequence>
<feature type="region of interest" description="Disordered" evidence="3">
    <location>
        <begin position="249"/>
        <end position="322"/>
    </location>
</feature>
<dbReference type="PROSITE" id="PS50009">
    <property type="entry name" value="RASGEF_CAT"/>
    <property type="match status" value="1"/>
</dbReference>
<evidence type="ECO:0000256" key="1">
    <source>
        <dbReference type="ARBA" id="ARBA00022658"/>
    </source>
</evidence>
<dbReference type="Pfam" id="PF00618">
    <property type="entry name" value="RasGEF_N"/>
    <property type="match status" value="1"/>
</dbReference>
<dbReference type="SMART" id="SM00147">
    <property type="entry name" value="RasGEF"/>
    <property type="match status" value="1"/>
</dbReference>
<dbReference type="SUPFAM" id="SSF48366">
    <property type="entry name" value="Ras GEF"/>
    <property type="match status" value="1"/>
</dbReference>
<feature type="region of interest" description="Disordered" evidence="3">
    <location>
        <begin position="342"/>
        <end position="419"/>
    </location>
</feature>
<name>A0A1Y3ALV1_EURMA</name>
<dbReference type="OrthoDB" id="10254377at2759"/>
<feature type="compositionally biased region" description="Low complexity" evidence="3">
    <location>
        <begin position="1036"/>
        <end position="1064"/>
    </location>
</feature>
<feature type="compositionally biased region" description="Polar residues" evidence="3">
    <location>
        <begin position="342"/>
        <end position="363"/>
    </location>
</feature>
<dbReference type="InterPro" id="IPR019804">
    <property type="entry name" value="Ras_G-nucl-exch_fac_CS"/>
</dbReference>
<feature type="compositionally biased region" description="Low complexity" evidence="3">
    <location>
        <begin position="510"/>
        <end position="537"/>
    </location>
</feature>
<keyword evidence="6" id="KW-1185">Reference proteome</keyword>
<comment type="caution">
    <text evidence="5">The sequence shown here is derived from an EMBL/GenBank/DDBJ whole genome shotgun (WGS) entry which is preliminary data.</text>
</comment>
<dbReference type="GO" id="GO:0005085">
    <property type="term" value="F:guanyl-nucleotide exchange factor activity"/>
    <property type="evidence" value="ECO:0007669"/>
    <property type="project" value="UniProtKB-KW"/>
</dbReference>
<accession>A0A1Y3ALV1</accession>
<feature type="compositionally biased region" description="Pro residues" evidence="3">
    <location>
        <begin position="447"/>
        <end position="456"/>
    </location>
</feature>
<evidence type="ECO:0000259" key="4">
    <source>
        <dbReference type="PROSITE" id="PS50009"/>
    </source>
</evidence>
<evidence type="ECO:0000313" key="6">
    <source>
        <dbReference type="Proteomes" id="UP000194236"/>
    </source>
</evidence>
<feature type="region of interest" description="Disordered" evidence="3">
    <location>
        <begin position="1035"/>
        <end position="1064"/>
    </location>
</feature>
<protein>
    <submittedName>
        <fullName evidence="5">Ras-specific guanine nucleotide-releasing factor 1-like protein</fullName>
    </submittedName>
</protein>
<evidence type="ECO:0000313" key="5">
    <source>
        <dbReference type="EMBL" id="OTF69422.1"/>
    </source>
</evidence>
<dbReference type="Proteomes" id="UP000194236">
    <property type="component" value="Unassembled WGS sequence"/>
</dbReference>
<dbReference type="EMBL" id="MUJZ01070622">
    <property type="protein sequence ID" value="OTF69422.1"/>
    <property type="molecule type" value="Genomic_DNA"/>
</dbReference>
<feature type="compositionally biased region" description="Low complexity" evidence="3">
    <location>
        <begin position="547"/>
        <end position="569"/>
    </location>
</feature>
<dbReference type="AlphaFoldDB" id="A0A1Y3ALV1"/>
<gene>
    <name evidence="5" type="ORF">BLA29_001201</name>
</gene>
<dbReference type="PANTHER" id="PTHR23113">
    <property type="entry name" value="GUANINE NUCLEOTIDE EXCHANGE FACTOR"/>
    <property type="match status" value="1"/>
</dbReference>
<feature type="compositionally biased region" description="Low complexity" evidence="3">
    <location>
        <begin position="249"/>
        <end position="270"/>
    </location>
</feature>
<dbReference type="InterPro" id="IPR000651">
    <property type="entry name" value="Ras-like_Gua-exchang_fac_N"/>
</dbReference>
<feature type="compositionally biased region" description="Polar residues" evidence="3">
    <location>
        <begin position="379"/>
        <end position="412"/>
    </location>
</feature>
<evidence type="ECO:0000256" key="2">
    <source>
        <dbReference type="PROSITE-ProRule" id="PRU00168"/>
    </source>
</evidence>
<dbReference type="InterPro" id="IPR023578">
    <property type="entry name" value="Ras_GEF_dom_sf"/>
</dbReference>
<feature type="compositionally biased region" description="Low complexity" evidence="3">
    <location>
        <begin position="301"/>
        <end position="312"/>
    </location>
</feature>
<dbReference type="PANTHER" id="PTHR23113:SF99">
    <property type="entry name" value="RASGEF DOMAIN-CONTAINING PROTEIN"/>
    <property type="match status" value="1"/>
</dbReference>
<dbReference type="GO" id="GO:0005886">
    <property type="term" value="C:plasma membrane"/>
    <property type="evidence" value="ECO:0007669"/>
    <property type="project" value="TreeGrafter"/>
</dbReference>
<dbReference type="CDD" id="cd00155">
    <property type="entry name" value="RasGEF"/>
    <property type="match status" value="1"/>
</dbReference>
<dbReference type="Pfam" id="PF00617">
    <property type="entry name" value="RasGEF"/>
    <property type="match status" value="1"/>
</dbReference>
<dbReference type="Gene3D" id="1.10.840.10">
    <property type="entry name" value="Ras guanine-nucleotide exchange factors catalytic domain"/>
    <property type="match status" value="1"/>
</dbReference>
<dbReference type="PROSITE" id="PS00720">
    <property type="entry name" value="RASGEF"/>
    <property type="match status" value="1"/>
</dbReference>
<dbReference type="Gene3D" id="1.20.870.10">
    <property type="entry name" value="Son of sevenless (SoS) protein Chain: S domain 1"/>
    <property type="match status" value="2"/>
</dbReference>
<organism evidence="5 6">
    <name type="scientific">Euroglyphus maynei</name>
    <name type="common">Mayne's house dust mite</name>
    <dbReference type="NCBI Taxonomy" id="6958"/>
    <lineage>
        <taxon>Eukaryota</taxon>
        <taxon>Metazoa</taxon>
        <taxon>Ecdysozoa</taxon>
        <taxon>Arthropoda</taxon>
        <taxon>Chelicerata</taxon>
        <taxon>Arachnida</taxon>
        <taxon>Acari</taxon>
        <taxon>Acariformes</taxon>
        <taxon>Sarcoptiformes</taxon>
        <taxon>Astigmata</taxon>
        <taxon>Psoroptidia</taxon>
        <taxon>Analgoidea</taxon>
        <taxon>Pyroglyphidae</taxon>
        <taxon>Pyroglyphinae</taxon>
        <taxon>Euroglyphus</taxon>
    </lineage>
</organism>
<feature type="domain" description="Ras-GEF" evidence="4">
    <location>
        <begin position="789"/>
        <end position="1021"/>
    </location>
</feature>
<proteinExistence type="predicted"/>
<feature type="compositionally biased region" description="Low complexity" evidence="3">
    <location>
        <begin position="364"/>
        <end position="377"/>
    </location>
</feature>
<dbReference type="GO" id="GO:0007265">
    <property type="term" value="P:Ras protein signal transduction"/>
    <property type="evidence" value="ECO:0007669"/>
    <property type="project" value="TreeGrafter"/>
</dbReference>
<dbReference type="InterPro" id="IPR001895">
    <property type="entry name" value="RASGEF_cat_dom"/>
</dbReference>
<evidence type="ECO:0000256" key="3">
    <source>
        <dbReference type="SAM" id="MobiDB-lite"/>
    </source>
</evidence>
<feature type="compositionally biased region" description="Low complexity" evidence="3">
    <location>
        <begin position="476"/>
        <end position="489"/>
    </location>
</feature>
<reference evidence="5 6" key="1">
    <citation type="submission" date="2017-03" db="EMBL/GenBank/DDBJ databases">
        <title>Genome Survey of Euroglyphus maynei.</title>
        <authorList>
            <person name="Arlian L.G."/>
            <person name="Morgan M.S."/>
            <person name="Rider S.D."/>
        </authorList>
    </citation>
    <scope>NUCLEOTIDE SEQUENCE [LARGE SCALE GENOMIC DNA]</scope>
    <source>
        <strain evidence="5">Arlian Lab</strain>
        <tissue evidence="5">Whole body</tissue>
    </source>
</reference>
<dbReference type="InterPro" id="IPR008937">
    <property type="entry name" value="Ras-like_GEF"/>
</dbReference>